<keyword evidence="7" id="KW-1185">Reference proteome</keyword>
<dbReference type="Proteomes" id="UP000694414">
    <property type="component" value="Unplaced"/>
</dbReference>
<feature type="region of interest" description="Disordered" evidence="5">
    <location>
        <begin position="38"/>
        <end position="87"/>
    </location>
</feature>
<sequence length="479" mass="53829">MNRSRQVTCVAWVRCGVAKETPDKVELSKEEVKRLIAEAKEKLQEEGGSDEEEPGNPSEDGMQSARTQARPREPLEDGDPEDDRALDDDELAEYDLDKYDEEGDPDAETLGESLLGLTVYGSNDQDPYVTLKDTEQYEREDFLIKPSDNLIVCGRAEQDQCNLEVHVYNQEEDSFYVHHDILLSAYPLSVEWLNFDPSPDDSTGNYIAVGNMTPVIEVWDLDIVDSLEPVFTLGSKLSKKKKKKGKKSSSTEGHTDATVTMWSYLMPTPYSLLHVLWAFVQTLQFHPFEAQTLISGSYDKSVALYDCRSPDESHRMWRFSGQIERVTWNHFSPCHFLASTDDGFVYNLDARSDKPIFTLNAHNDEISGLDLSSQIKGCLVTASADKYVKIWDILGDRPSLVHSRDMKMGVLFCSSCCPDLPFIYAFGGQKEGLRVWDISTVSSVNEAFGRRERLVLGNARNSSVSGPFGSRSSDTPMES</sequence>
<accession>A0A8C8Z7A6</accession>
<dbReference type="InterPro" id="IPR044285">
    <property type="entry name" value="PWP1"/>
</dbReference>
<evidence type="ECO:0000256" key="2">
    <source>
        <dbReference type="ARBA" id="ARBA00022574"/>
    </source>
</evidence>
<feature type="repeat" description="WD" evidence="4">
    <location>
        <begin position="359"/>
        <end position="393"/>
    </location>
</feature>
<reference evidence="6" key="2">
    <citation type="submission" date="2025-09" db="UniProtKB">
        <authorList>
            <consortium name="Ensembl"/>
        </authorList>
    </citation>
    <scope>IDENTIFICATION</scope>
</reference>
<dbReference type="Gene3D" id="2.130.10.10">
    <property type="entry name" value="YVTN repeat-like/Quinoprotein amine dehydrogenase"/>
    <property type="match status" value="1"/>
</dbReference>
<dbReference type="PANTHER" id="PTHR14091">
    <property type="entry name" value="PERIODIC TRYPTOPHAN PROTEIN 1"/>
    <property type="match status" value="1"/>
</dbReference>
<dbReference type="PROSITE" id="PS50082">
    <property type="entry name" value="WD_REPEATS_2"/>
    <property type="match status" value="1"/>
</dbReference>
<reference evidence="6" key="1">
    <citation type="submission" date="2025-08" db="UniProtKB">
        <authorList>
            <consortium name="Ensembl"/>
        </authorList>
    </citation>
    <scope>IDENTIFICATION</scope>
</reference>
<dbReference type="PROSITE" id="PS50294">
    <property type="entry name" value="WD_REPEATS_REGION"/>
    <property type="match status" value="1"/>
</dbReference>
<dbReference type="GO" id="GO:0006364">
    <property type="term" value="P:rRNA processing"/>
    <property type="evidence" value="ECO:0007669"/>
    <property type="project" value="InterPro"/>
</dbReference>
<name>A0A8C8Z7A6_PROSS</name>
<gene>
    <name evidence="6" type="primary">PWP1</name>
</gene>
<keyword evidence="2 4" id="KW-0853">WD repeat</keyword>
<dbReference type="InterPro" id="IPR019775">
    <property type="entry name" value="WD40_repeat_CS"/>
</dbReference>
<dbReference type="InterPro" id="IPR015943">
    <property type="entry name" value="WD40/YVTN_repeat-like_dom_sf"/>
</dbReference>
<feature type="compositionally biased region" description="Acidic residues" evidence="5">
    <location>
        <begin position="76"/>
        <end position="87"/>
    </location>
</feature>
<dbReference type="GO" id="GO:0005634">
    <property type="term" value="C:nucleus"/>
    <property type="evidence" value="ECO:0007669"/>
    <property type="project" value="TreeGrafter"/>
</dbReference>
<dbReference type="FunFam" id="2.130.10.10:FF:001617">
    <property type="entry name" value="WD40-repeat-containing domain protein"/>
    <property type="match status" value="1"/>
</dbReference>
<dbReference type="SMART" id="SM00320">
    <property type="entry name" value="WD40"/>
    <property type="match status" value="3"/>
</dbReference>
<dbReference type="SUPFAM" id="SSF50978">
    <property type="entry name" value="WD40 repeat-like"/>
    <property type="match status" value="1"/>
</dbReference>
<keyword evidence="3" id="KW-0677">Repeat</keyword>
<evidence type="ECO:0000256" key="1">
    <source>
        <dbReference type="ARBA" id="ARBA00022553"/>
    </source>
</evidence>
<dbReference type="InterPro" id="IPR036322">
    <property type="entry name" value="WD40_repeat_dom_sf"/>
</dbReference>
<dbReference type="GeneTree" id="ENSGT00390000017324"/>
<protein>
    <submittedName>
        <fullName evidence="6">PWP1 homolog, endonuclein</fullName>
    </submittedName>
</protein>
<evidence type="ECO:0000313" key="7">
    <source>
        <dbReference type="Proteomes" id="UP000694414"/>
    </source>
</evidence>
<dbReference type="AlphaFoldDB" id="A0A8C8Z7A6"/>
<dbReference type="Pfam" id="PF00400">
    <property type="entry name" value="WD40"/>
    <property type="match status" value="1"/>
</dbReference>
<dbReference type="InterPro" id="IPR001680">
    <property type="entry name" value="WD40_rpt"/>
</dbReference>
<dbReference type="Ensembl" id="ENSPSMT00000016898.1">
    <property type="protein sequence ID" value="ENSPSMP00000014547.1"/>
    <property type="gene ID" value="ENSPSMG00000010374.1"/>
</dbReference>
<keyword evidence="1" id="KW-0597">Phosphoprotein</keyword>
<organism evidence="6 7">
    <name type="scientific">Prolemur simus</name>
    <name type="common">Greater bamboo lemur</name>
    <name type="synonym">Hapalemur simus</name>
    <dbReference type="NCBI Taxonomy" id="1328070"/>
    <lineage>
        <taxon>Eukaryota</taxon>
        <taxon>Metazoa</taxon>
        <taxon>Chordata</taxon>
        <taxon>Craniata</taxon>
        <taxon>Vertebrata</taxon>
        <taxon>Euteleostomi</taxon>
        <taxon>Mammalia</taxon>
        <taxon>Eutheria</taxon>
        <taxon>Euarchontoglires</taxon>
        <taxon>Primates</taxon>
        <taxon>Strepsirrhini</taxon>
        <taxon>Lemuriformes</taxon>
        <taxon>Lemuridae</taxon>
        <taxon>Prolemur</taxon>
    </lineage>
</organism>
<dbReference type="PANTHER" id="PTHR14091:SF0">
    <property type="entry name" value="PERIODIC TRYPTOPHAN PROTEIN 1 HOMOLOG"/>
    <property type="match status" value="1"/>
</dbReference>
<dbReference type="PROSITE" id="PS00678">
    <property type="entry name" value="WD_REPEATS_1"/>
    <property type="match status" value="1"/>
</dbReference>
<evidence type="ECO:0000256" key="4">
    <source>
        <dbReference type="PROSITE-ProRule" id="PRU00221"/>
    </source>
</evidence>
<evidence type="ECO:0000256" key="5">
    <source>
        <dbReference type="SAM" id="MobiDB-lite"/>
    </source>
</evidence>
<evidence type="ECO:0000256" key="3">
    <source>
        <dbReference type="ARBA" id="ARBA00022737"/>
    </source>
</evidence>
<proteinExistence type="predicted"/>
<evidence type="ECO:0000313" key="6">
    <source>
        <dbReference type="Ensembl" id="ENSPSMP00000014547.1"/>
    </source>
</evidence>